<dbReference type="EMBL" id="KN714733">
    <property type="protein sequence ID" value="KUI59614.1"/>
    <property type="molecule type" value="Genomic_DNA"/>
</dbReference>
<dbReference type="AlphaFoldDB" id="A0A194V6T9"/>
<evidence type="ECO:0000313" key="2">
    <source>
        <dbReference type="Proteomes" id="UP000078576"/>
    </source>
</evidence>
<accession>A0A194V6T9</accession>
<organism evidence="1 2">
    <name type="scientific">Cytospora mali</name>
    <name type="common">Apple Valsa canker fungus</name>
    <name type="synonym">Valsa mali</name>
    <dbReference type="NCBI Taxonomy" id="578113"/>
    <lineage>
        <taxon>Eukaryota</taxon>
        <taxon>Fungi</taxon>
        <taxon>Dikarya</taxon>
        <taxon>Ascomycota</taxon>
        <taxon>Pezizomycotina</taxon>
        <taxon>Sordariomycetes</taxon>
        <taxon>Sordariomycetidae</taxon>
        <taxon>Diaporthales</taxon>
        <taxon>Cytosporaceae</taxon>
        <taxon>Cytospora</taxon>
    </lineage>
</organism>
<gene>
    <name evidence="1" type="ORF">VP1G_11144</name>
</gene>
<proteinExistence type="predicted"/>
<protein>
    <submittedName>
        <fullName evidence="1">Uncharacterized protein</fullName>
    </submittedName>
</protein>
<dbReference type="Proteomes" id="UP000078576">
    <property type="component" value="Unassembled WGS sequence"/>
</dbReference>
<name>A0A194V6T9_CYTMA</name>
<sequence>MLDRDEELLARLPLGHLEADIALALVLEHVVQTHGSDLVAGVDAVVVGLVGERQRDDALLLEVGLVDAGEGLADDDAGAEVPRLQGGVLAGRALAVVVLGDDEPLAPFVVGRVDLARRRVDGRVERVGRDVGQVALVLEPGPRRRDGVGRALALDLDEDAEAGDVVVGERPERLEEGEALRVGGDGDLDAWVWGLRRDLEGLVAEFEGGLGVLETLGRWESELLAVGRRQAVGHGVEGGGAGECHGGDDLGRGEEVHGVEVSVVSAAEVSVV</sequence>
<evidence type="ECO:0000313" key="1">
    <source>
        <dbReference type="EMBL" id="KUI59614.1"/>
    </source>
</evidence>
<keyword evidence="2" id="KW-1185">Reference proteome</keyword>
<reference evidence="2" key="1">
    <citation type="submission" date="2014-12" db="EMBL/GenBank/DDBJ databases">
        <title>Genome Sequence of Valsa Canker Pathogens Uncovers a Specific Adaption of Colonization on Woody Bark.</title>
        <authorList>
            <person name="Yin Z."/>
            <person name="Liu H."/>
            <person name="Gao X."/>
            <person name="Li Z."/>
            <person name="Song N."/>
            <person name="Ke X."/>
            <person name="Dai Q."/>
            <person name="Wu Y."/>
            <person name="Sun Y."/>
            <person name="Xu J.-R."/>
            <person name="Kang Z.K."/>
            <person name="Wang L."/>
            <person name="Huang L."/>
        </authorList>
    </citation>
    <scope>NUCLEOTIDE SEQUENCE [LARGE SCALE GENOMIC DNA]</scope>
    <source>
        <strain evidence="2">SXYL134</strain>
    </source>
</reference>